<accession>A0A1F6T6T7</accession>
<dbReference type="InterPro" id="IPR003813">
    <property type="entry name" value="MvhD/FlpD"/>
</dbReference>
<gene>
    <name evidence="7" type="ORF">A2140_04215</name>
</gene>
<name>A0A1F6T6T7_9PROT</name>
<dbReference type="AlphaFoldDB" id="A0A1F6T6T7"/>
<comment type="caution">
    <text evidence="7">The sequence shown here is derived from an EMBL/GenBank/DDBJ whole genome shotgun (WGS) entry which is preliminary data.</text>
</comment>
<evidence type="ECO:0000256" key="3">
    <source>
        <dbReference type="ARBA" id="ARBA00023004"/>
    </source>
</evidence>
<dbReference type="STRING" id="1817756.A2140_04215"/>
<proteinExistence type="predicted"/>
<dbReference type="GO" id="GO:0046872">
    <property type="term" value="F:metal ion binding"/>
    <property type="evidence" value="ECO:0007669"/>
    <property type="project" value="UniProtKB-KW"/>
</dbReference>
<dbReference type="GO" id="GO:0016491">
    <property type="term" value="F:oxidoreductase activity"/>
    <property type="evidence" value="ECO:0007669"/>
    <property type="project" value="UniProtKB-KW"/>
</dbReference>
<protein>
    <recommendedName>
        <fullName evidence="6">F420-non-reducing hydrogenase iron-sulfur subunit D domain-containing protein</fullName>
    </recommendedName>
</protein>
<dbReference type="EMBL" id="MFSQ01000051">
    <property type="protein sequence ID" value="OGI40843.1"/>
    <property type="molecule type" value="Genomic_DNA"/>
</dbReference>
<dbReference type="GO" id="GO:0051536">
    <property type="term" value="F:iron-sulfur cluster binding"/>
    <property type="evidence" value="ECO:0007669"/>
    <property type="project" value="UniProtKB-KW"/>
</dbReference>
<dbReference type="Proteomes" id="UP000178379">
    <property type="component" value="Unassembled WGS sequence"/>
</dbReference>
<evidence type="ECO:0000256" key="2">
    <source>
        <dbReference type="ARBA" id="ARBA00023002"/>
    </source>
</evidence>
<organism evidence="7 8">
    <name type="scientific">Candidatus Muproteobacteria bacterium RBG_16_62_13</name>
    <dbReference type="NCBI Taxonomy" id="1817756"/>
    <lineage>
        <taxon>Bacteria</taxon>
        <taxon>Pseudomonadati</taxon>
        <taxon>Pseudomonadota</taxon>
        <taxon>Candidatus Muproteobacteria</taxon>
    </lineage>
</organism>
<evidence type="ECO:0000256" key="1">
    <source>
        <dbReference type="ARBA" id="ARBA00022723"/>
    </source>
</evidence>
<keyword evidence="4" id="KW-0411">Iron-sulfur</keyword>
<keyword evidence="2" id="KW-0560">Oxidoreductase</keyword>
<keyword evidence="3" id="KW-0408">Iron</keyword>
<dbReference type="Pfam" id="PF02662">
    <property type="entry name" value="FlpD"/>
    <property type="match status" value="1"/>
</dbReference>
<feature type="region of interest" description="Disordered" evidence="5">
    <location>
        <begin position="78"/>
        <end position="97"/>
    </location>
</feature>
<evidence type="ECO:0000313" key="7">
    <source>
        <dbReference type="EMBL" id="OGI40843.1"/>
    </source>
</evidence>
<feature type="domain" description="F420-non-reducing hydrogenase iron-sulfur subunit D" evidence="6">
    <location>
        <begin position="4"/>
        <end position="33"/>
    </location>
</feature>
<keyword evidence="1" id="KW-0479">Metal-binding</keyword>
<reference evidence="7 8" key="1">
    <citation type="journal article" date="2016" name="Nat. Commun.">
        <title>Thousands of microbial genomes shed light on interconnected biogeochemical processes in an aquifer system.</title>
        <authorList>
            <person name="Anantharaman K."/>
            <person name="Brown C.T."/>
            <person name="Hug L.A."/>
            <person name="Sharon I."/>
            <person name="Castelle C.J."/>
            <person name="Probst A.J."/>
            <person name="Thomas B.C."/>
            <person name="Singh A."/>
            <person name="Wilkins M.J."/>
            <person name="Karaoz U."/>
            <person name="Brodie E.L."/>
            <person name="Williams K.H."/>
            <person name="Hubbard S.S."/>
            <person name="Banfield J.F."/>
        </authorList>
    </citation>
    <scope>NUCLEOTIDE SEQUENCE [LARGE SCALE GENOMIC DNA]</scope>
</reference>
<evidence type="ECO:0000256" key="4">
    <source>
        <dbReference type="ARBA" id="ARBA00023014"/>
    </source>
</evidence>
<evidence type="ECO:0000256" key="5">
    <source>
        <dbReference type="SAM" id="MobiDB-lite"/>
    </source>
</evidence>
<evidence type="ECO:0000313" key="8">
    <source>
        <dbReference type="Proteomes" id="UP000178379"/>
    </source>
</evidence>
<sequence length="97" mass="10728">MRRLADGVLLAGCNRGDCHYRLGTDWIEERLAGERDPRLRERVPRGRIEVFLGGRGWPGLLPDVLARFRARLTSLAPINAKSPHPAAGTTEQNNGAD</sequence>
<evidence type="ECO:0000259" key="6">
    <source>
        <dbReference type="Pfam" id="PF02662"/>
    </source>
</evidence>